<dbReference type="AlphaFoldDB" id="A0A5S5DPZ5"/>
<evidence type="ECO:0008006" key="4">
    <source>
        <dbReference type="Google" id="ProtNLM"/>
    </source>
</evidence>
<dbReference type="Proteomes" id="UP000323136">
    <property type="component" value="Unassembled WGS sequence"/>
</dbReference>
<feature type="signal peptide" evidence="1">
    <location>
        <begin position="1"/>
        <end position="18"/>
    </location>
</feature>
<proteinExistence type="predicted"/>
<sequence>MKKNLILLLLLSSINSFSQYQKGTLFLRDNSKITGLIKISNGFRLKFRENEKSKRTFFNYRKVKKVVFDDKTEYVYKIESQLVVLLKKEISGKLELFSRQRASAPTKNKMDDFLLGKGPFTEYFIADENSDFADKLPLNFKSKNYRKILSKHTLDCTDFQNKIKDKKSIKSNFDFNISQMINYYNDNCN</sequence>
<keyword evidence="3" id="KW-1185">Reference proteome</keyword>
<gene>
    <name evidence="2" type="ORF">C7447_10658</name>
</gene>
<name>A0A5S5DPZ5_9FLAO</name>
<dbReference type="RefSeq" id="WP_148871060.1">
    <property type="nucleotide sequence ID" value="NZ_VNIA01000006.1"/>
</dbReference>
<feature type="chain" id="PRO_5024373616" description="GLPGLI family protein" evidence="1">
    <location>
        <begin position="19"/>
        <end position="189"/>
    </location>
</feature>
<organism evidence="2 3">
    <name type="scientific">Tenacibaculum adriaticum</name>
    <dbReference type="NCBI Taxonomy" id="413713"/>
    <lineage>
        <taxon>Bacteria</taxon>
        <taxon>Pseudomonadati</taxon>
        <taxon>Bacteroidota</taxon>
        <taxon>Flavobacteriia</taxon>
        <taxon>Flavobacteriales</taxon>
        <taxon>Flavobacteriaceae</taxon>
        <taxon>Tenacibaculum</taxon>
    </lineage>
</organism>
<dbReference type="EMBL" id="VNIA01000006">
    <property type="protein sequence ID" value="TYP96759.1"/>
    <property type="molecule type" value="Genomic_DNA"/>
</dbReference>
<dbReference type="OrthoDB" id="1117699at2"/>
<evidence type="ECO:0000313" key="3">
    <source>
        <dbReference type="Proteomes" id="UP000323136"/>
    </source>
</evidence>
<keyword evidence="1" id="KW-0732">Signal</keyword>
<reference evidence="2 3" key="1">
    <citation type="submission" date="2019-07" db="EMBL/GenBank/DDBJ databases">
        <title>Genomic Encyclopedia of Type Strains, Phase IV (KMG-IV): sequencing the most valuable type-strain genomes for metagenomic binning, comparative biology and taxonomic classification.</title>
        <authorList>
            <person name="Goeker M."/>
        </authorList>
    </citation>
    <scope>NUCLEOTIDE SEQUENCE [LARGE SCALE GENOMIC DNA]</scope>
    <source>
        <strain evidence="2 3">DSM 18961</strain>
    </source>
</reference>
<protein>
    <recommendedName>
        <fullName evidence="4">GLPGLI family protein</fullName>
    </recommendedName>
</protein>
<evidence type="ECO:0000256" key="1">
    <source>
        <dbReference type="SAM" id="SignalP"/>
    </source>
</evidence>
<evidence type="ECO:0000313" key="2">
    <source>
        <dbReference type="EMBL" id="TYP96759.1"/>
    </source>
</evidence>
<accession>A0A5S5DPZ5</accession>
<comment type="caution">
    <text evidence="2">The sequence shown here is derived from an EMBL/GenBank/DDBJ whole genome shotgun (WGS) entry which is preliminary data.</text>
</comment>